<evidence type="ECO:0000313" key="2">
    <source>
        <dbReference type="EMBL" id="RRJ91188.1"/>
    </source>
</evidence>
<evidence type="ECO:0000313" key="3">
    <source>
        <dbReference type="Proteomes" id="UP000275719"/>
    </source>
</evidence>
<keyword evidence="1" id="KW-0175">Coiled coil</keyword>
<dbReference type="Pfam" id="PF03993">
    <property type="entry name" value="DUF349"/>
    <property type="match status" value="5"/>
</dbReference>
<dbReference type="EMBL" id="RQVQ01000012">
    <property type="protein sequence ID" value="RRJ91188.1"/>
    <property type="molecule type" value="Genomic_DNA"/>
</dbReference>
<organism evidence="2 3">
    <name type="scientific">Paenimyroides tangerinum</name>
    <dbReference type="NCBI Taxonomy" id="2488728"/>
    <lineage>
        <taxon>Bacteria</taxon>
        <taxon>Pseudomonadati</taxon>
        <taxon>Bacteroidota</taxon>
        <taxon>Flavobacteriia</taxon>
        <taxon>Flavobacteriales</taxon>
        <taxon>Flavobacteriaceae</taxon>
        <taxon>Paenimyroides</taxon>
    </lineage>
</organism>
<dbReference type="AlphaFoldDB" id="A0A3P3W9T3"/>
<accession>A0A3P3W9T3</accession>
<dbReference type="OrthoDB" id="5422202at2"/>
<gene>
    <name evidence="2" type="ORF">EG240_06700</name>
</gene>
<proteinExistence type="predicted"/>
<evidence type="ECO:0000256" key="1">
    <source>
        <dbReference type="SAM" id="Coils"/>
    </source>
</evidence>
<keyword evidence="3" id="KW-1185">Reference proteome</keyword>
<dbReference type="RefSeq" id="WP_125018628.1">
    <property type="nucleotide sequence ID" value="NZ_RQVQ01000012.1"/>
</dbReference>
<dbReference type="Proteomes" id="UP000275719">
    <property type="component" value="Unassembled WGS sequence"/>
</dbReference>
<name>A0A3P3W9T3_9FLAO</name>
<sequence>MLEERNDNLLNTDGSENEQNIVQNLDAIESINVSNAEEHENEESSENVDIPTKDYEALSLEELVTELDNLVSNYNVMTVRDHVEQIKKAFSNKYYIFIEEKKQAFLDENTENTILDFEYNSVVKNNFDSIFNTYRNKRNKHFQSIQDNLKNNLATRKALIEELKNLIDNTENISTALKDIQNIRERWGKAGAIPRDNYNHVWNNYHFHMERFYDQLHLDREARDWDFKQNLEKKQNLIESAKKLLEQNDIHKAFKELQIYHRIWKEQIGPVSKEHRDTIWNEFSDITKQLHDRREAIYVELRSREDQNLNIKLEFIAQLNDLAKNDSKSHNQWQDAISKVEELRAKFFKTGKVPAEHNEQTWDAFKEATRLFNVQKNAFYKDIKRDQQDNLNLKMALIEKAKSLNTSNDFDQVTPIMKQIQEEWKKVGHVPKKYSDKLWKEFKEACNHYFDRLHKDRNKNISEEMENFDKKKAYLEELKDFQLVGNHKEDLDAIKLHIENWKAIGPVPQVRRHIEGKFNKILDALFDKLSLSKKETELVKYNNRLEQMVETGDKRKIQNEITFVQRKIEEVTSEIFQLENNMQFFSNAKSDNPFIKEINKNIDKHRDELNIWKDKLNQLKEIL</sequence>
<comment type="caution">
    <text evidence="2">The sequence shown here is derived from an EMBL/GenBank/DDBJ whole genome shotgun (WGS) entry which is preliminary data.</text>
</comment>
<feature type="coiled-coil region" evidence="1">
    <location>
        <begin position="531"/>
        <end position="622"/>
    </location>
</feature>
<dbReference type="InterPro" id="IPR007139">
    <property type="entry name" value="DUF349"/>
</dbReference>
<feature type="coiled-coil region" evidence="1">
    <location>
        <begin position="146"/>
        <end position="180"/>
    </location>
</feature>
<reference evidence="2 3" key="1">
    <citation type="submission" date="2018-11" db="EMBL/GenBank/DDBJ databases">
        <title>Flavobacterium sp. nov., YIM 102701-2 draft genome.</title>
        <authorList>
            <person name="Li G."/>
            <person name="Jiang Y."/>
        </authorList>
    </citation>
    <scope>NUCLEOTIDE SEQUENCE [LARGE SCALE GENOMIC DNA]</scope>
    <source>
        <strain evidence="2 3">YIM 102701-2</strain>
    </source>
</reference>
<protein>
    <submittedName>
        <fullName evidence="2">DUF349 domain-containing protein</fullName>
    </submittedName>
</protein>